<sequence length="66" mass="7710">MPELKPCPFCGGYVHLDEAYSYFRDFVLYCEGCDMVFTLDSFCATKEELIEAWNQRAKLENKENAE</sequence>
<protein>
    <submittedName>
        <fullName evidence="1">Restriction alleviation protein</fullName>
    </submittedName>
</protein>
<dbReference type="NCBIfam" id="TIGR03655">
    <property type="entry name" value="anti_R_Lar"/>
    <property type="match status" value="1"/>
</dbReference>
<dbReference type="Pfam" id="PF14354">
    <property type="entry name" value="Lar_restr_allev"/>
    <property type="match status" value="1"/>
</dbReference>
<reference evidence="1" key="1">
    <citation type="journal article" date="2021" name="Proc. Natl. Acad. Sci. U.S.A.">
        <title>A Catalog of Tens of Thousands of Viruses from Human Metagenomes Reveals Hidden Associations with Chronic Diseases.</title>
        <authorList>
            <person name="Tisza M.J."/>
            <person name="Buck C.B."/>
        </authorList>
    </citation>
    <scope>NUCLEOTIDE SEQUENCE</scope>
    <source>
        <strain evidence="1">CtS1E53</strain>
    </source>
</reference>
<organism evidence="1">
    <name type="scientific">Siphoviridae sp. ctS1E53</name>
    <dbReference type="NCBI Taxonomy" id="2826340"/>
    <lineage>
        <taxon>Viruses</taxon>
        <taxon>Duplodnaviria</taxon>
        <taxon>Heunggongvirae</taxon>
        <taxon>Uroviricota</taxon>
        <taxon>Caudoviricetes</taxon>
    </lineage>
</organism>
<proteinExistence type="predicted"/>
<name>A0A8S5MEG1_9CAUD</name>
<accession>A0A8S5MEG1</accession>
<dbReference type="EMBL" id="BK014885">
    <property type="protein sequence ID" value="DAD80604.1"/>
    <property type="molecule type" value="Genomic_DNA"/>
</dbReference>
<evidence type="ECO:0000313" key="1">
    <source>
        <dbReference type="EMBL" id="DAD80604.1"/>
    </source>
</evidence>
<dbReference type="InterPro" id="IPR019908">
    <property type="entry name" value="Toxin_RalR"/>
</dbReference>